<dbReference type="Proteomes" id="UP001614338">
    <property type="component" value="Unassembled WGS sequence"/>
</dbReference>
<evidence type="ECO:0000256" key="6">
    <source>
        <dbReference type="ARBA" id="ARBA00022989"/>
    </source>
</evidence>
<proteinExistence type="predicted"/>
<dbReference type="CDD" id="cd16017">
    <property type="entry name" value="LptA"/>
    <property type="match status" value="1"/>
</dbReference>
<keyword evidence="5 8" id="KW-0812">Transmembrane</keyword>
<evidence type="ECO:0000259" key="10">
    <source>
        <dbReference type="Pfam" id="PF08019"/>
    </source>
</evidence>
<feature type="transmembrane region" description="Helical" evidence="8">
    <location>
        <begin position="92"/>
        <end position="113"/>
    </location>
</feature>
<keyword evidence="6 8" id="KW-1133">Transmembrane helix</keyword>
<feature type="transmembrane region" description="Helical" evidence="8">
    <location>
        <begin position="59"/>
        <end position="80"/>
    </location>
</feature>
<evidence type="ECO:0000256" key="5">
    <source>
        <dbReference type="ARBA" id="ARBA00022692"/>
    </source>
</evidence>
<name>A0ABW8BX56_9GAMM</name>
<keyword evidence="4 11" id="KW-0808">Transferase</keyword>
<evidence type="ECO:0000313" key="12">
    <source>
        <dbReference type="Proteomes" id="UP001614338"/>
    </source>
</evidence>
<reference evidence="11 12" key="1">
    <citation type="submission" date="2024-10" db="EMBL/GenBank/DDBJ databases">
        <title>The Natural Products Discovery Center: Release of the First 8490 Sequenced Strains for Exploring Actinobacteria Biosynthetic Diversity.</title>
        <authorList>
            <person name="Kalkreuter E."/>
            <person name="Kautsar S.A."/>
            <person name="Yang D."/>
            <person name="Bader C.D."/>
            <person name="Teijaro C.N."/>
            <person name="Fluegel L."/>
            <person name="Davis C.M."/>
            <person name="Simpson J.R."/>
            <person name="Lauterbach L."/>
            <person name="Steele A.D."/>
            <person name="Gui C."/>
            <person name="Meng S."/>
            <person name="Li G."/>
            <person name="Viehrig K."/>
            <person name="Ye F."/>
            <person name="Su P."/>
            <person name="Kiefer A.F."/>
            <person name="Nichols A."/>
            <person name="Cepeda A.J."/>
            <person name="Yan W."/>
            <person name="Fan B."/>
            <person name="Jiang Y."/>
            <person name="Adhikari A."/>
            <person name="Zheng C.-J."/>
            <person name="Schuster L."/>
            <person name="Cowan T.M."/>
            <person name="Smanski M.J."/>
            <person name="Chevrette M.G."/>
            <person name="De Carvalho L.P.S."/>
            <person name="Shen B."/>
        </authorList>
    </citation>
    <scope>NUCLEOTIDE SEQUENCE [LARGE SCALE GENOMIC DNA]</scope>
    <source>
        <strain evidence="11 12">NPDC077409</strain>
    </source>
</reference>
<dbReference type="NCBIfam" id="NF028537">
    <property type="entry name" value="P_eth_NH2_trans"/>
    <property type="match status" value="1"/>
</dbReference>
<keyword evidence="12" id="KW-1185">Reference proteome</keyword>
<dbReference type="EMBL" id="JBITWC010000039">
    <property type="protein sequence ID" value="MFI8751800.1"/>
    <property type="molecule type" value="Genomic_DNA"/>
</dbReference>
<sequence length="557" mass="62468">MPPENIAYSKMVKAANKLSHYRPVLNTEQLVLWIVVILSVFYNIPFWQQALEGYDLFVIHTWLTFANMLLVMICLNFLVFASFSFRITVKPLLTLLLLIAAFVSYFTTYYGTYFDTSMLDNVLQTDTNEAKELLTTGLLIHLAFFFLLPTLVVWRVRLIPLTWKKAILLRSSYLIASFAILLLAVFLSYQEISSLMRNNKQLRYLVTPGNYIVSMVQALSSQHINANMVRSPVGEDAYIPSSEGDKPILLVIVVGETVRAANWGLNGYERQTTPKLAQRPDVINFADVSSCGTSTAVSLPCMFSLPGRAEYSKSYAQQHESLLDVLAHAGLEVTWLDNQSGCKGVCEGVTTKAVSPEEYASLCQDGRCLDEALVQALSTQLSSTPADQVVVLHQLGNHGPSYYQRYPTAYEHFVPACENADLAKCTREAITNSYDNAIQYTDNVLDQVIDTLEREHDYATAMVYLSDHGESLGEKGLYLHGIPYAIAPNEQTHVPMIWWLSTSFSQQQRLDTECLHRRANQAASHDNLFHSVLGLLGVVTDVYQQEADISQACRFAK</sequence>
<evidence type="ECO:0000256" key="1">
    <source>
        <dbReference type="ARBA" id="ARBA00004429"/>
    </source>
</evidence>
<dbReference type="InterPro" id="IPR017850">
    <property type="entry name" value="Alkaline_phosphatase_core_sf"/>
</dbReference>
<feature type="transmembrane region" description="Helical" evidence="8">
    <location>
        <begin position="166"/>
        <end position="189"/>
    </location>
</feature>
<comment type="subcellular location">
    <subcellularLocation>
        <location evidence="1">Cell inner membrane</location>
        <topology evidence="1">Multi-pass membrane protein</topology>
    </subcellularLocation>
</comment>
<feature type="domain" description="Phosphoethanolamine transferase N-terminal" evidence="10">
    <location>
        <begin position="72"/>
        <end position="222"/>
    </location>
</feature>
<feature type="transmembrane region" description="Helical" evidence="8">
    <location>
        <begin position="30"/>
        <end position="47"/>
    </location>
</feature>
<feature type="domain" description="Sulfatase N-terminal" evidence="9">
    <location>
        <begin position="250"/>
        <end position="538"/>
    </location>
</feature>
<dbReference type="Pfam" id="PF08019">
    <property type="entry name" value="EptA_B_N"/>
    <property type="match status" value="1"/>
</dbReference>
<evidence type="ECO:0000256" key="4">
    <source>
        <dbReference type="ARBA" id="ARBA00022679"/>
    </source>
</evidence>
<dbReference type="InterPro" id="IPR012549">
    <property type="entry name" value="EptA-like_N"/>
</dbReference>
<dbReference type="InterPro" id="IPR000917">
    <property type="entry name" value="Sulfatase_N"/>
</dbReference>
<dbReference type="InterPro" id="IPR058130">
    <property type="entry name" value="PEA_transf_C"/>
</dbReference>
<evidence type="ECO:0000256" key="3">
    <source>
        <dbReference type="ARBA" id="ARBA00022519"/>
    </source>
</evidence>
<keyword evidence="3" id="KW-0997">Cell inner membrane</keyword>
<accession>A0ABW8BX56</accession>
<dbReference type="EC" id="2.7.-.-" evidence="11"/>
<dbReference type="Pfam" id="PF00884">
    <property type="entry name" value="Sulfatase"/>
    <property type="match status" value="1"/>
</dbReference>
<organism evidence="11 12">
    <name type="scientific">Vreelandella lionensis</name>
    <dbReference type="NCBI Taxonomy" id="1144478"/>
    <lineage>
        <taxon>Bacteria</taxon>
        <taxon>Pseudomonadati</taxon>
        <taxon>Pseudomonadota</taxon>
        <taxon>Gammaproteobacteria</taxon>
        <taxon>Oceanospirillales</taxon>
        <taxon>Halomonadaceae</taxon>
        <taxon>Vreelandella</taxon>
    </lineage>
</organism>
<evidence type="ECO:0000256" key="2">
    <source>
        <dbReference type="ARBA" id="ARBA00022475"/>
    </source>
</evidence>
<dbReference type="InterPro" id="IPR040423">
    <property type="entry name" value="PEA_transferase"/>
</dbReference>
<evidence type="ECO:0000256" key="7">
    <source>
        <dbReference type="ARBA" id="ARBA00023136"/>
    </source>
</evidence>
<keyword evidence="7 8" id="KW-0472">Membrane</keyword>
<evidence type="ECO:0000313" key="11">
    <source>
        <dbReference type="EMBL" id="MFI8751800.1"/>
    </source>
</evidence>
<comment type="caution">
    <text evidence="11">The sequence shown here is derived from an EMBL/GenBank/DDBJ whole genome shotgun (WGS) entry which is preliminary data.</text>
</comment>
<dbReference type="RefSeq" id="WP_399846340.1">
    <property type="nucleotide sequence ID" value="NZ_JBITWC010000039.1"/>
</dbReference>
<protein>
    <submittedName>
        <fullName evidence="11">Phosphoethanolamine transferase</fullName>
        <ecNumber evidence="11">2.7.-.-</ecNumber>
    </submittedName>
</protein>
<dbReference type="PANTHER" id="PTHR30443:SF0">
    <property type="entry name" value="PHOSPHOETHANOLAMINE TRANSFERASE EPTA"/>
    <property type="match status" value="1"/>
</dbReference>
<feature type="transmembrane region" description="Helical" evidence="8">
    <location>
        <begin position="133"/>
        <end position="154"/>
    </location>
</feature>
<dbReference type="PANTHER" id="PTHR30443">
    <property type="entry name" value="INNER MEMBRANE PROTEIN"/>
    <property type="match status" value="1"/>
</dbReference>
<dbReference type="Gene3D" id="3.40.720.10">
    <property type="entry name" value="Alkaline Phosphatase, subunit A"/>
    <property type="match status" value="1"/>
</dbReference>
<evidence type="ECO:0000259" key="9">
    <source>
        <dbReference type="Pfam" id="PF00884"/>
    </source>
</evidence>
<gene>
    <name evidence="11" type="ORF">ACIGG6_17600</name>
</gene>
<dbReference type="GO" id="GO:0016740">
    <property type="term" value="F:transferase activity"/>
    <property type="evidence" value="ECO:0007669"/>
    <property type="project" value="UniProtKB-KW"/>
</dbReference>
<dbReference type="SUPFAM" id="SSF53649">
    <property type="entry name" value="Alkaline phosphatase-like"/>
    <property type="match status" value="1"/>
</dbReference>
<evidence type="ECO:0000256" key="8">
    <source>
        <dbReference type="SAM" id="Phobius"/>
    </source>
</evidence>
<keyword evidence="2" id="KW-1003">Cell membrane</keyword>